<name>A0A9D2LR24_9FIRM</name>
<organism evidence="1 2">
    <name type="scientific">Candidatus Blautia faecavium</name>
    <dbReference type="NCBI Taxonomy" id="2838487"/>
    <lineage>
        <taxon>Bacteria</taxon>
        <taxon>Bacillati</taxon>
        <taxon>Bacillota</taxon>
        <taxon>Clostridia</taxon>
        <taxon>Lachnospirales</taxon>
        <taxon>Lachnospiraceae</taxon>
        <taxon>Blautia</taxon>
    </lineage>
</organism>
<gene>
    <name evidence="1" type="ORF">IAA06_03450</name>
</gene>
<reference evidence="1" key="2">
    <citation type="submission" date="2021-04" db="EMBL/GenBank/DDBJ databases">
        <authorList>
            <person name="Gilroy R."/>
        </authorList>
    </citation>
    <scope>NUCLEOTIDE SEQUENCE</scope>
    <source>
        <strain evidence="1">ChiSjej1B19-5720</strain>
    </source>
</reference>
<evidence type="ECO:0000313" key="2">
    <source>
        <dbReference type="Proteomes" id="UP000823842"/>
    </source>
</evidence>
<dbReference type="Proteomes" id="UP000823842">
    <property type="component" value="Unassembled WGS sequence"/>
</dbReference>
<reference evidence="1" key="1">
    <citation type="journal article" date="2021" name="PeerJ">
        <title>Extensive microbial diversity within the chicken gut microbiome revealed by metagenomics and culture.</title>
        <authorList>
            <person name="Gilroy R."/>
            <person name="Ravi A."/>
            <person name="Getino M."/>
            <person name="Pursley I."/>
            <person name="Horton D.L."/>
            <person name="Alikhan N.F."/>
            <person name="Baker D."/>
            <person name="Gharbi K."/>
            <person name="Hall N."/>
            <person name="Watson M."/>
            <person name="Adriaenssens E.M."/>
            <person name="Foster-Nyarko E."/>
            <person name="Jarju S."/>
            <person name="Secka A."/>
            <person name="Antonio M."/>
            <person name="Oren A."/>
            <person name="Chaudhuri R.R."/>
            <person name="La Ragione R."/>
            <person name="Hildebrand F."/>
            <person name="Pallen M.J."/>
        </authorList>
    </citation>
    <scope>NUCLEOTIDE SEQUENCE</scope>
    <source>
        <strain evidence="1">ChiSjej1B19-5720</strain>
    </source>
</reference>
<dbReference type="AlphaFoldDB" id="A0A9D2LR24"/>
<accession>A0A9D2LR24</accession>
<comment type="caution">
    <text evidence="1">The sequence shown here is derived from an EMBL/GenBank/DDBJ whole genome shotgun (WGS) entry which is preliminary data.</text>
</comment>
<protein>
    <submittedName>
        <fullName evidence="1">Uncharacterized protein</fullName>
    </submittedName>
</protein>
<evidence type="ECO:0000313" key="1">
    <source>
        <dbReference type="EMBL" id="HJB27832.1"/>
    </source>
</evidence>
<sequence>MKLGGDRLIEEGAENLKTLRDKIDTTKMKAPSFLMVLIGVGDYAYRRQDGVYVVPIGCLKD</sequence>
<proteinExistence type="predicted"/>
<dbReference type="EMBL" id="DWYZ01000074">
    <property type="protein sequence ID" value="HJB27832.1"/>
    <property type="molecule type" value="Genomic_DNA"/>
</dbReference>